<dbReference type="GO" id="GO:0000160">
    <property type="term" value="P:phosphorelay signal transduction system"/>
    <property type="evidence" value="ECO:0007669"/>
    <property type="project" value="InterPro"/>
</dbReference>
<dbReference type="PROSITE" id="PS00622">
    <property type="entry name" value="HTH_LUXR_1"/>
    <property type="match status" value="1"/>
</dbReference>
<dbReference type="Gene3D" id="3.40.50.2300">
    <property type="match status" value="1"/>
</dbReference>
<feature type="region of interest" description="Disordered" evidence="6">
    <location>
        <begin position="221"/>
        <end position="241"/>
    </location>
</feature>
<dbReference type="SUPFAM" id="SSF52172">
    <property type="entry name" value="CheY-like"/>
    <property type="match status" value="1"/>
</dbReference>
<evidence type="ECO:0000313" key="9">
    <source>
        <dbReference type="EMBL" id="OIJ95297.1"/>
    </source>
</evidence>
<dbReference type="PANTHER" id="PTHR43214:SF24">
    <property type="entry name" value="TRANSCRIPTIONAL REGULATORY PROTEIN NARL-RELATED"/>
    <property type="match status" value="1"/>
</dbReference>
<dbReference type="PANTHER" id="PTHR43214">
    <property type="entry name" value="TWO-COMPONENT RESPONSE REGULATOR"/>
    <property type="match status" value="1"/>
</dbReference>
<dbReference type="InterPro" id="IPR016032">
    <property type="entry name" value="Sig_transdc_resp-reg_C-effctor"/>
</dbReference>
<organism evidence="9 10">
    <name type="scientific">Streptomyces monashensis</name>
    <dbReference type="NCBI Taxonomy" id="1678012"/>
    <lineage>
        <taxon>Bacteria</taxon>
        <taxon>Bacillati</taxon>
        <taxon>Actinomycetota</taxon>
        <taxon>Actinomycetes</taxon>
        <taxon>Kitasatosporales</taxon>
        <taxon>Streptomycetaceae</taxon>
        <taxon>Streptomyces</taxon>
    </lineage>
</organism>
<dbReference type="InterPro" id="IPR000792">
    <property type="entry name" value="Tscrpt_reg_LuxR_C"/>
</dbReference>
<evidence type="ECO:0000256" key="1">
    <source>
        <dbReference type="ARBA" id="ARBA00022553"/>
    </source>
</evidence>
<dbReference type="RefSeq" id="WP_071384944.1">
    <property type="nucleotide sequence ID" value="NZ_MLYO01000065.1"/>
</dbReference>
<evidence type="ECO:0000256" key="3">
    <source>
        <dbReference type="ARBA" id="ARBA00023125"/>
    </source>
</evidence>
<dbReference type="OrthoDB" id="9808843at2"/>
<proteinExistence type="predicted"/>
<feature type="domain" description="Response regulatory" evidence="8">
    <location>
        <begin position="14"/>
        <end position="130"/>
    </location>
</feature>
<sequence>MTEMRTFSEQDPIRVFLLDDHEVVRRGLADLLDAEPDISVVGDADTAEHALVRGFALRPHVAILDVRLPDGDGISVCRELRDRMPELACLMLTSFDDEDALLDAIMAGASGYVLKQITGSDLVSAVRTVASGQSMLDPATTARLMRSLRADAAEVPSLPAELAGLSPRERDILELIGDGLTNREIGKRLYLSEKTVKNHISRLLAKLGVQRRVQAAVLASHLDQPNPHLHDSHHAGRPDPR</sequence>
<evidence type="ECO:0000259" key="7">
    <source>
        <dbReference type="PROSITE" id="PS50043"/>
    </source>
</evidence>
<evidence type="ECO:0000256" key="5">
    <source>
        <dbReference type="PROSITE-ProRule" id="PRU00169"/>
    </source>
</evidence>
<protein>
    <submittedName>
        <fullName evidence="9">DNA-binding response regulator</fullName>
    </submittedName>
</protein>
<keyword evidence="3 9" id="KW-0238">DNA-binding</keyword>
<dbReference type="AlphaFoldDB" id="A0A1S2PNB1"/>
<evidence type="ECO:0000313" key="10">
    <source>
        <dbReference type="Proteomes" id="UP000179642"/>
    </source>
</evidence>
<dbReference type="PROSITE" id="PS50110">
    <property type="entry name" value="RESPONSE_REGULATORY"/>
    <property type="match status" value="1"/>
</dbReference>
<dbReference type="CDD" id="cd06170">
    <property type="entry name" value="LuxR_C_like"/>
    <property type="match status" value="1"/>
</dbReference>
<dbReference type="EMBL" id="MLYO01000065">
    <property type="protein sequence ID" value="OIJ95297.1"/>
    <property type="molecule type" value="Genomic_DNA"/>
</dbReference>
<evidence type="ECO:0000256" key="6">
    <source>
        <dbReference type="SAM" id="MobiDB-lite"/>
    </source>
</evidence>
<feature type="modified residue" description="4-aspartylphosphate" evidence="5">
    <location>
        <position position="65"/>
    </location>
</feature>
<dbReference type="PROSITE" id="PS50043">
    <property type="entry name" value="HTH_LUXR_2"/>
    <property type="match status" value="1"/>
</dbReference>
<dbReference type="InterPro" id="IPR058245">
    <property type="entry name" value="NreC/VraR/RcsB-like_REC"/>
</dbReference>
<gene>
    <name evidence="9" type="ORF">BIV23_34575</name>
</gene>
<dbReference type="SUPFAM" id="SSF46894">
    <property type="entry name" value="C-terminal effector domain of the bipartite response regulators"/>
    <property type="match status" value="1"/>
</dbReference>
<reference evidence="9 10" key="1">
    <citation type="submission" date="2016-10" db="EMBL/GenBank/DDBJ databases">
        <title>Genome sequence of Streptomyces sp. MUSC 1.</title>
        <authorList>
            <person name="Lee L.-H."/>
            <person name="Ser H.-L."/>
            <person name="Law J.W.-F."/>
        </authorList>
    </citation>
    <scope>NUCLEOTIDE SEQUENCE [LARGE SCALE GENOMIC DNA]</scope>
    <source>
        <strain evidence="9 10">MUSC 1</strain>
    </source>
</reference>
<dbReference type="GO" id="GO:0003677">
    <property type="term" value="F:DNA binding"/>
    <property type="evidence" value="ECO:0007669"/>
    <property type="project" value="UniProtKB-KW"/>
</dbReference>
<comment type="caution">
    <text evidence="9">The sequence shown here is derived from an EMBL/GenBank/DDBJ whole genome shotgun (WGS) entry which is preliminary data.</text>
</comment>
<keyword evidence="10" id="KW-1185">Reference proteome</keyword>
<dbReference type="SMART" id="SM00448">
    <property type="entry name" value="REC"/>
    <property type="match status" value="1"/>
</dbReference>
<name>A0A1S2PNB1_9ACTN</name>
<feature type="domain" description="HTH luxR-type" evidence="7">
    <location>
        <begin position="158"/>
        <end position="223"/>
    </location>
</feature>
<keyword evidence="2" id="KW-0805">Transcription regulation</keyword>
<evidence type="ECO:0000256" key="4">
    <source>
        <dbReference type="ARBA" id="ARBA00023163"/>
    </source>
</evidence>
<dbReference type="Proteomes" id="UP000179642">
    <property type="component" value="Unassembled WGS sequence"/>
</dbReference>
<accession>A0A1S2PNB1</accession>
<keyword evidence="4" id="KW-0804">Transcription</keyword>
<feature type="compositionally biased region" description="Basic and acidic residues" evidence="6">
    <location>
        <begin position="228"/>
        <end position="241"/>
    </location>
</feature>
<dbReference type="SMART" id="SM00421">
    <property type="entry name" value="HTH_LUXR"/>
    <property type="match status" value="1"/>
</dbReference>
<dbReference type="Pfam" id="PF00196">
    <property type="entry name" value="GerE"/>
    <property type="match status" value="1"/>
</dbReference>
<keyword evidence="1 5" id="KW-0597">Phosphoprotein</keyword>
<dbReference type="Pfam" id="PF00072">
    <property type="entry name" value="Response_reg"/>
    <property type="match status" value="1"/>
</dbReference>
<evidence type="ECO:0000256" key="2">
    <source>
        <dbReference type="ARBA" id="ARBA00023015"/>
    </source>
</evidence>
<evidence type="ECO:0000259" key="8">
    <source>
        <dbReference type="PROSITE" id="PS50110"/>
    </source>
</evidence>
<dbReference type="CDD" id="cd17535">
    <property type="entry name" value="REC_NarL-like"/>
    <property type="match status" value="1"/>
</dbReference>
<dbReference type="PRINTS" id="PR00038">
    <property type="entry name" value="HTHLUXR"/>
</dbReference>
<dbReference type="InterPro" id="IPR039420">
    <property type="entry name" value="WalR-like"/>
</dbReference>
<dbReference type="GO" id="GO:0006355">
    <property type="term" value="P:regulation of DNA-templated transcription"/>
    <property type="evidence" value="ECO:0007669"/>
    <property type="project" value="InterPro"/>
</dbReference>
<dbReference type="InterPro" id="IPR011006">
    <property type="entry name" value="CheY-like_superfamily"/>
</dbReference>
<dbReference type="InterPro" id="IPR001789">
    <property type="entry name" value="Sig_transdc_resp-reg_receiver"/>
</dbReference>